<evidence type="ECO:0000313" key="2">
    <source>
        <dbReference type="Proteomes" id="UP000186309"/>
    </source>
</evidence>
<sequence>MSFLYWLSNLGMGAGGTITPTGPPTLREAVRARLAETTALASLVGSRISFNALPQKKDAGATFPAVTFYLASRSYDRNLGGPNGVSTASVRISCWSKSELEAAAMAQIVRSRFDGFSGWMGAVDVMGAFLEDESDLPEYPRQGTDSYTYQVVLTFNIVHRVTTPAYV</sequence>
<dbReference type="InterPro" id="IPR053745">
    <property type="entry name" value="Viral_Tail_Comp_sf"/>
</dbReference>
<dbReference type="InterPro" id="IPR021508">
    <property type="entry name" value="Gp17-like"/>
</dbReference>
<dbReference type="RefSeq" id="WP_076345162.1">
    <property type="nucleotide sequence ID" value="NZ_CP019082.1"/>
</dbReference>
<proteinExistence type="predicted"/>
<gene>
    <name evidence="1" type="ORF">BSF38_01955</name>
</gene>
<evidence type="ECO:0000313" key="1">
    <source>
        <dbReference type="EMBL" id="APW60485.1"/>
    </source>
</evidence>
<dbReference type="STRING" id="1387353.BSF38_01955"/>
<dbReference type="EMBL" id="CP019082">
    <property type="protein sequence ID" value="APW60485.1"/>
    <property type="molecule type" value="Genomic_DNA"/>
</dbReference>
<organism evidence="1 2">
    <name type="scientific">Paludisphaera borealis</name>
    <dbReference type="NCBI Taxonomy" id="1387353"/>
    <lineage>
        <taxon>Bacteria</taxon>
        <taxon>Pseudomonadati</taxon>
        <taxon>Planctomycetota</taxon>
        <taxon>Planctomycetia</taxon>
        <taxon>Isosphaerales</taxon>
        <taxon>Isosphaeraceae</taxon>
        <taxon>Paludisphaera</taxon>
    </lineage>
</organism>
<dbReference type="Proteomes" id="UP000186309">
    <property type="component" value="Chromosome"/>
</dbReference>
<reference evidence="2" key="1">
    <citation type="submission" date="2016-12" db="EMBL/GenBank/DDBJ databases">
        <title>Comparative genomics of four Isosphaeraceae planctomycetes: a common pool of plasmids and glycoside hydrolase genes.</title>
        <authorList>
            <person name="Ivanova A."/>
        </authorList>
    </citation>
    <scope>NUCLEOTIDE SEQUENCE [LARGE SCALE GENOMIC DNA]</scope>
    <source>
        <strain evidence="2">PX4</strain>
    </source>
</reference>
<dbReference type="AlphaFoldDB" id="A0A1U7CNH0"/>
<name>A0A1U7CNH0_9BACT</name>
<dbReference type="Gene3D" id="3.30.2000.30">
    <property type="match status" value="1"/>
</dbReference>
<dbReference type="KEGG" id="pbor:BSF38_01955"/>
<keyword evidence="2" id="KW-1185">Reference proteome</keyword>
<dbReference type="Pfam" id="PF11367">
    <property type="entry name" value="Tail_completion_gp17"/>
    <property type="match status" value="1"/>
</dbReference>
<protein>
    <submittedName>
        <fullName evidence="1">Uncharacterized protein</fullName>
    </submittedName>
</protein>
<accession>A0A1U7CNH0</accession>